<proteinExistence type="predicted"/>
<keyword evidence="3" id="KW-0472">Membrane</keyword>
<dbReference type="PATRIC" id="fig|29422.6.peg.421"/>
<protein>
    <submittedName>
        <fullName evidence="4">Dot/Icm secretion system substrate</fullName>
    </submittedName>
</protein>
<keyword evidence="1" id="KW-0175">Coiled coil</keyword>
<evidence type="ECO:0000313" key="4">
    <source>
        <dbReference type="EMBL" id="KTC86461.1"/>
    </source>
</evidence>
<dbReference type="EMBL" id="LNXV01000004">
    <property type="protein sequence ID" value="KTC86461.1"/>
    <property type="molecule type" value="Genomic_DNA"/>
</dbReference>
<evidence type="ECO:0000256" key="3">
    <source>
        <dbReference type="SAM" id="Phobius"/>
    </source>
</evidence>
<reference evidence="4 5" key="1">
    <citation type="submission" date="2015-11" db="EMBL/GenBank/DDBJ databases">
        <title>Genomic analysis of 38 Legionella species identifies large and diverse effector repertoires.</title>
        <authorList>
            <person name="Burstein D."/>
            <person name="Amaro F."/>
            <person name="Zusman T."/>
            <person name="Lifshitz Z."/>
            <person name="Cohen O."/>
            <person name="Gilbert J.A."/>
            <person name="Pupko T."/>
            <person name="Shuman H.A."/>
            <person name="Segal G."/>
        </authorList>
    </citation>
    <scope>NUCLEOTIDE SEQUENCE [LARGE SCALE GENOMIC DNA]</scope>
    <source>
        <strain evidence="4 5">ATCC 43878</strain>
    </source>
</reference>
<accession>A0A0W0STC9</accession>
<gene>
    <name evidence="4" type="ORF">Lbru_0402</name>
</gene>
<evidence type="ECO:0000313" key="5">
    <source>
        <dbReference type="Proteomes" id="UP000054742"/>
    </source>
</evidence>
<keyword evidence="5" id="KW-1185">Reference proteome</keyword>
<dbReference type="STRING" id="29422.Lbru_0402"/>
<feature type="region of interest" description="Disordered" evidence="2">
    <location>
        <begin position="452"/>
        <end position="595"/>
    </location>
</feature>
<feature type="compositionally biased region" description="Polar residues" evidence="2">
    <location>
        <begin position="461"/>
        <end position="472"/>
    </location>
</feature>
<feature type="compositionally biased region" description="Basic and acidic residues" evidence="2">
    <location>
        <begin position="525"/>
        <end position="595"/>
    </location>
</feature>
<comment type="caution">
    <text evidence="4">The sequence shown here is derived from an EMBL/GenBank/DDBJ whole genome shotgun (WGS) entry which is preliminary data.</text>
</comment>
<dbReference type="OrthoDB" id="5637108at2"/>
<evidence type="ECO:0000256" key="2">
    <source>
        <dbReference type="SAM" id="MobiDB-lite"/>
    </source>
</evidence>
<keyword evidence="3" id="KW-0812">Transmembrane</keyword>
<feature type="compositionally biased region" description="Polar residues" evidence="2">
    <location>
        <begin position="500"/>
        <end position="524"/>
    </location>
</feature>
<feature type="transmembrane region" description="Helical" evidence="3">
    <location>
        <begin position="702"/>
        <end position="723"/>
    </location>
</feature>
<dbReference type="Proteomes" id="UP000054742">
    <property type="component" value="Unassembled WGS sequence"/>
</dbReference>
<organism evidence="4 5">
    <name type="scientific">Legionella brunensis</name>
    <dbReference type="NCBI Taxonomy" id="29422"/>
    <lineage>
        <taxon>Bacteria</taxon>
        <taxon>Pseudomonadati</taxon>
        <taxon>Pseudomonadota</taxon>
        <taxon>Gammaproteobacteria</taxon>
        <taxon>Legionellales</taxon>
        <taxon>Legionellaceae</taxon>
        <taxon>Legionella</taxon>
    </lineage>
</organism>
<dbReference type="RefSeq" id="WP_058440513.1">
    <property type="nucleotide sequence ID" value="NZ_LNXV01000004.1"/>
</dbReference>
<dbReference type="AlphaFoldDB" id="A0A0W0STC9"/>
<sequence length="761" mass="85723">MLGVAQAQELLRQEKAKRVERFKEAVDVSAAMDNCFFHSLALHFLGNGKPFPAELFAENTLDAPAVRQLKQLLQEEASQRLLTTSATPDYLFEKTLILGVLLRSWFVQQLLQSKESREAIFSFPGEVSSEHDLRRGSFVQMVADYREAALADGKAPARRAVFLLEDVSKSLENAILGLLESDVVNEPLMLALGQAQEKMTTSIANLNELRAKLKFGNKTLAPSIEALNEAKKELEGVLNLLKDVKTEQARAIEKMLQEAQTSKLGYDLTAEEYSLASFFVQVEESSIYLANASFFDESLLSEEAEGESDTIGKYWEQKGFENYCKFLSNPSVKITYADVDSVLSKLCSYGIYNQQDGTVIVCDTKEPEMELALGAKAGHYILLSTPKTEGLFKEYTQQKEHYLTNREDLLALEAPTYPNTFFVEATFPKSHLKKDPVDTLVEVVPEFLKKLQPKKEETHGSSEQVKSTTTDVSPVEAHSPKQEQGMQPKEDNKLSPVESGGSTHVTIPKTTTGISPSGGDSKSSQGEDVKLREEREREAKLREEQEAKLREDQDAKLREEREREAKLREEREAKLREEREAKLREEREAKLREEKDKKLPEIKDSQLTNQKLKDFYKELTRLENKVSELELKSTKSPEKYQNAAVEARALHTKLHKAFATFLESPKNEASFTSFSNVSINAIHKHQGVLESHRKTWGLFKQVIGNILLGIAGLGIFYGFALAANYHSSGRYFFFGTKTAQQVSKIEKMIPDVEAPPEIKVK</sequence>
<evidence type="ECO:0000256" key="1">
    <source>
        <dbReference type="SAM" id="Coils"/>
    </source>
</evidence>
<feature type="coiled-coil region" evidence="1">
    <location>
        <begin position="192"/>
        <end position="247"/>
    </location>
</feature>
<name>A0A0W0STC9_9GAMM</name>
<keyword evidence="3" id="KW-1133">Transmembrane helix</keyword>